<sequence>MIYEGQDMLISECMGILQGLEQDYKKYGKNLARESQKQIDPYDLDDILELIFDTIFKTNLDKEASLKQINKCFGNDEIYANYFILKVLFHLLHRFSIYISKSDLNSTIYIIYLENAIDAFTQILMNTEVEAKIPSPQSFKFGTSSGFMLFGDIMDEFRVALRSNSNLRFLNLYYGVNVSCDAKVVSIEDDKVLFKVDLMQILAMKEEGNAYILKGDSLVSNVKADILSINLSNNTVLLNNFVRMENMFANQRKFPRVHPNQHTKVILSNKFGVSIEGKLYDISQGGIGVVSVQNGGFKSGEELIAKFSLTMPRTKEVIDVYLELNLVVALNYQGSMRYCCEIVKSQSITEKIVEFSKLRVKDTLDELQQKVELYR</sequence>
<comment type="caution">
    <text evidence="1">The sequence shown here is derived from an EMBL/GenBank/DDBJ whole genome shotgun (WGS) entry which is preliminary data.</text>
</comment>
<protein>
    <recommendedName>
        <fullName evidence="3">PilZ domain-containing protein</fullName>
    </recommendedName>
</protein>
<dbReference type="RefSeq" id="WP_023384251.1">
    <property type="nucleotide sequence ID" value="NZ_CP085925.1"/>
</dbReference>
<dbReference type="Gene3D" id="2.40.10.220">
    <property type="entry name" value="predicted glycosyltransferase like domains"/>
    <property type="match status" value="1"/>
</dbReference>
<name>A0AAX0HBE5_CAMFE</name>
<proteinExistence type="predicted"/>
<dbReference type="EMBL" id="LFLK01000004">
    <property type="protein sequence ID" value="OCR90906.1"/>
    <property type="molecule type" value="Genomic_DNA"/>
</dbReference>
<gene>
    <name evidence="1" type="ORF">CFT12S02225_05335</name>
</gene>
<accession>A0AAX0HBE5</accession>
<evidence type="ECO:0000313" key="2">
    <source>
        <dbReference type="Proteomes" id="UP000093100"/>
    </source>
</evidence>
<dbReference type="AlphaFoldDB" id="A0AAX0HBE5"/>
<evidence type="ECO:0008006" key="3">
    <source>
        <dbReference type="Google" id="ProtNLM"/>
    </source>
</evidence>
<reference evidence="1 2" key="1">
    <citation type="journal article" date="2016" name="Genome Biol. Evol.">
        <title>Comparative Genomics of Campylobacter fetus from Reptiles and Mammals Reveals Divergent Evolution in Host-Associated Lineages.</title>
        <authorList>
            <person name="Gilbert M.J."/>
            <person name="Miller W.G."/>
            <person name="Yee E."/>
            <person name="Zomer A.L."/>
            <person name="van der Graaf-van Bloois L."/>
            <person name="Fitzgerald C."/>
            <person name="Forbes K.J."/>
            <person name="Meric G."/>
            <person name="Sheppard S.K."/>
            <person name="Wagenaar J.A."/>
            <person name="Duim B."/>
        </authorList>
    </citation>
    <scope>NUCLEOTIDE SEQUENCE [LARGE SCALE GENOMIC DNA]</scope>
    <source>
        <strain evidence="1 2">12S02225-3</strain>
    </source>
</reference>
<dbReference type="Proteomes" id="UP000093100">
    <property type="component" value="Unassembled WGS sequence"/>
</dbReference>
<organism evidence="1 2">
    <name type="scientific">Campylobacter fetus subsp. testudinum</name>
    <dbReference type="NCBI Taxonomy" id="1507806"/>
    <lineage>
        <taxon>Bacteria</taxon>
        <taxon>Pseudomonadati</taxon>
        <taxon>Campylobacterota</taxon>
        <taxon>Epsilonproteobacteria</taxon>
        <taxon>Campylobacterales</taxon>
        <taxon>Campylobacteraceae</taxon>
        <taxon>Campylobacter</taxon>
    </lineage>
</organism>
<evidence type="ECO:0000313" key="1">
    <source>
        <dbReference type="EMBL" id="OCR90906.1"/>
    </source>
</evidence>